<comment type="caution">
    <text evidence="1">The sequence shown here is derived from an EMBL/GenBank/DDBJ whole genome shotgun (WGS) entry which is preliminary data.</text>
</comment>
<dbReference type="Proteomes" id="UP001205063">
    <property type="component" value="Unassembled WGS sequence"/>
</dbReference>
<feature type="non-terminal residue" evidence="1">
    <location>
        <position position="1"/>
    </location>
</feature>
<feature type="non-terminal residue" evidence="1">
    <location>
        <position position="100"/>
    </location>
</feature>
<dbReference type="AlphaFoldDB" id="A0AAW5KHM5"/>
<dbReference type="SUPFAM" id="SSF51011">
    <property type="entry name" value="Glycosyl hydrolase domain"/>
    <property type="match status" value="1"/>
</dbReference>
<protein>
    <submittedName>
        <fullName evidence="1">Alpha-amylase</fullName>
    </submittedName>
</protein>
<accession>A0AAW5KHM5</accession>
<evidence type="ECO:0000313" key="1">
    <source>
        <dbReference type="EMBL" id="MCQ4950866.1"/>
    </source>
</evidence>
<name>A0AAW5KHM5_9FIRM</name>
<dbReference type="InterPro" id="IPR013780">
    <property type="entry name" value="Glyco_hydro_b"/>
</dbReference>
<reference evidence="1" key="1">
    <citation type="submission" date="2022-06" db="EMBL/GenBank/DDBJ databases">
        <title>Isolation of gut microbiota from human fecal samples.</title>
        <authorList>
            <person name="Pamer E.G."/>
            <person name="Barat B."/>
            <person name="Waligurski E."/>
            <person name="Medina S."/>
            <person name="Paddock L."/>
            <person name="Mostad J."/>
        </authorList>
    </citation>
    <scope>NUCLEOTIDE SEQUENCE</scope>
    <source>
        <strain evidence="1">DFI.7.96</strain>
    </source>
</reference>
<sequence>SEGLPCVFYGDYYGIPHDGIAPMGHPLSALLWARQACAWGPQIDAFDDRDVVGWSRQGDPSHPGSGLCAVLTDGPGGQKRLFAGPHLAGKTLVDCLGGRG</sequence>
<dbReference type="Gene3D" id="2.60.40.1180">
    <property type="entry name" value="Golgi alpha-mannosidase II"/>
    <property type="match status" value="1"/>
</dbReference>
<proteinExistence type="predicted"/>
<evidence type="ECO:0000313" key="2">
    <source>
        <dbReference type="Proteomes" id="UP001205063"/>
    </source>
</evidence>
<gene>
    <name evidence="1" type="ORF">NE646_14655</name>
</gene>
<dbReference type="EMBL" id="JANGAB010000368">
    <property type="protein sequence ID" value="MCQ4950866.1"/>
    <property type="molecule type" value="Genomic_DNA"/>
</dbReference>
<organism evidence="1 2">
    <name type="scientific">Bittarella massiliensis</name>
    <name type="common">ex Durand et al. 2017</name>
    <dbReference type="NCBI Taxonomy" id="1720313"/>
    <lineage>
        <taxon>Bacteria</taxon>
        <taxon>Bacillati</taxon>
        <taxon>Bacillota</taxon>
        <taxon>Clostridia</taxon>
        <taxon>Eubacteriales</taxon>
        <taxon>Oscillospiraceae</taxon>
        <taxon>Bittarella (ex Durand et al. 2017)</taxon>
    </lineage>
</organism>